<dbReference type="Gene3D" id="3.30.70.330">
    <property type="match status" value="1"/>
</dbReference>
<protein>
    <recommendedName>
        <fullName evidence="5">RRM domain-containing protein</fullName>
    </recommendedName>
</protein>
<dbReference type="Proteomes" id="UP001209540">
    <property type="component" value="Unassembled WGS sequence"/>
</dbReference>
<reference evidence="6" key="2">
    <citation type="submission" date="2023-02" db="EMBL/GenBank/DDBJ databases">
        <authorList>
            <consortium name="DOE Joint Genome Institute"/>
            <person name="Mondo S.J."/>
            <person name="Chang Y."/>
            <person name="Wang Y."/>
            <person name="Ahrendt S."/>
            <person name="Andreopoulos W."/>
            <person name="Barry K."/>
            <person name="Beard J."/>
            <person name="Benny G.L."/>
            <person name="Blankenship S."/>
            <person name="Bonito G."/>
            <person name="Cuomo C."/>
            <person name="Desiro A."/>
            <person name="Gervers K.A."/>
            <person name="Hundley H."/>
            <person name="Kuo A."/>
            <person name="LaButti K."/>
            <person name="Lang B.F."/>
            <person name="Lipzen A."/>
            <person name="O'Donnell K."/>
            <person name="Pangilinan J."/>
            <person name="Reynolds N."/>
            <person name="Sandor L."/>
            <person name="Smith M.W."/>
            <person name="Tsang A."/>
            <person name="Grigoriev I.V."/>
            <person name="Stajich J.E."/>
            <person name="Spatafora J.W."/>
        </authorList>
    </citation>
    <scope>NUCLEOTIDE SEQUENCE</scope>
    <source>
        <strain evidence="6">RSA 2281</strain>
    </source>
</reference>
<keyword evidence="7" id="KW-1185">Reference proteome</keyword>
<organism evidence="6 7">
    <name type="scientific">Phascolomyces articulosus</name>
    <dbReference type="NCBI Taxonomy" id="60185"/>
    <lineage>
        <taxon>Eukaryota</taxon>
        <taxon>Fungi</taxon>
        <taxon>Fungi incertae sedis</taxon>
        <taxon>Mucoromycota</taxon>
        <taxon>Mucoromycotina</taxon>
        <taxon>Mucoromycetes</taxon>
        <taxon>Mucorales</taxon>
        <taxon>Lichtheimiaceae</taxon>
        <taxon>Phascolomyces</taxon>
    </lineage>
</organism>
<dbReference type="CDD" id="cd00590">
    <property type="entry name" value="RRM_SF"/>
    <property type="match status" value="1"/>
</dbReference>
<dbReference type="InterPro" id="IPR000504">
    <property type="entry name" value="RRM_dom"/>
</dbReference>
<dbReference type="AlphaFoldDB" id="A0AAD5PG91"/>
<evidence type="ECO:0000256" key="3">
    <source>
        <dbReference type="PROSITE-ProRule" id="PRU00176"/>
    </source>
</evidence>
<accession>A0AAD5PG91</accession>
<dbReference type="EMBL" id="JAIXMP010000012">
    <property type="protein sequence ID" value="KAI9264311.1"/>
    <property type="molecule type" value="Genomic_DNA"/>
</dbReference>
<feature type="compositionally biased region" description="Low complexity" evidence="4">
    <location>
        <begin position="136"/>
        <end position="150"/>
    </location>
</feature>
<keyword evidence="2 3" id="KW-0694">RNA-binding</keyword>
<evidence type="ECO:0000256" key="2">
    <source>
        <dbReference type="ARBA" id="ARBA00022884"/>
    </source>
</evidence>
<evidence type="ECO:0000259" key="5">
    <source>
        <dbReference type="PROSITE" id="PS50102"/>
    </source>
</evidence>
<evidence type="ECO:0000313" key="7">
    <source>
        <dbReference type="Proteomes" id="UP001209540"/>
    </source>
</evidence>
<reference evidence="6" key="1">
    <citation type="journal article" date="2022" name="IScience">
        <title>Evolution of zygomycete secretomes and the origins of terrestrial fungal ecologies.</title>
        <authorList>
            <person name="Chang Y."/>
            <person name="Wang Y."/>
            <person name="Mondo S."/>
            <person name="Ahrendt S."/>
            <person name="Andreopoulos W."/>
            <person name="Barry K."/>
            <person name="Beard J."/>
            <person name="Benny G.L."/>
            <person name="Blankenship S."/>
            <person name="Bonito G."/>
            <person name="Cuomo C."/>
            <person name="Desiro A."/>
            <person name="Gervers K.A."/>
            <person name="Hundley H."/>
            <person name="Kuo A."/>
            <person name="LaButti K."/>
            <person name="Lang B.F."/>
            <person name="Lipzen A."/>
            <person name="O'Donnell K."/>
            <person name="Pangilinan J."/>
            <person name="Reynolds N."/>
            <person name="Sandor L."/>
            <person name="Smith M.E."/>
            <person name="Tsang A."/>
            <person name="Grigoriev I.V."/>
            <person name="Stajich J.E."/>
            <person name="Spatafora J.W."/>
        </authorList>
    </citation>
    <scope>NUCLEOTIDE SEQUENCE</scope>
    <source>
        <strain evidence="6">RSA 2281</strain>
    </source>
</reference>
<evidence type="ECO:0000256" key="1">
    <source>
        <dbReference type="ARBA" id="ARBA00022737"/>
    </source>
</evidence>
<sequence length="161" mass="17834">MDRKIKVDHDEPRERKEQISEESNILFFANLDFSVTEGQLEDLFSQHGNVELITLLTKAGPENVSRGCGYAEFTEKEDAIKAFGALRNATIEGRPLRLDFAGPRGSDKVDNKKNHAGFKNKRGGFNNRGRGGFNSRGGSNNRGGFKSRGGFNKRGGFKPRA</sequence>
<dbReference type="InterPro" id="IPR012677">
    <property type="entry name" value="Nucleotide-bd_a/b_plait_sf"/>
</dbReference>
<comment type="caution">
    <text evidence="6">The sequence shown here is derived from an EMBL/GenBank/DDBJ whole genome shotgun (WGS) entry which is preliminary data.</text>
</comment>
<gene>
    <name evidence="6" type="ORF">BDA99DRAFT_508965</name>
</gene>
<dbReference type="GO" id="GO:0003723">
    <property type="term" value="F:RNA binding"/>
    <property type="evidence" value="ECO:0007669"/>
    <property type="project" value="UniProtKB-UniRule"/>
</dbReference>
<dbReference type="SMART" id="SM00360">
    <property type="entry name" value="RRM"/>
    <property type="match status" value="1"/>
</dbReference>
<feature type="region of interest" description="Disordered" evidence="4">
    <location>
        <begin position="99"/>
        <end position="161"/>
    </location>
</feature>
<evidence type="ECO:0000256" key="4">
    <source>
        <dbReference type="SAM" id="MobiDB-lite"/>
    </source>
</evidence>
<dbReference type="PROSITE" id="PS50102">
    <property type="entry name" value="RRM"/>
    <property type="match status" value="1"/>
</dbReference>
<dbReference type="SUPFAM" id="SSF54928">
    <property type="entry name" value="RNA-binding domain, RBD"/>
    <property type="match status" value="1"/>
</dbReference>
<dbReference type="Pfam" id="PF00076">
    <property type="entry name" value="RRM_1"/>
    <property type="match status" value="1"/>
</dbReference>
<name>A0AAD5PG91_9FUNG</name>
<keyword evidence="1" id="KW-0677">Repeat</keyword>
<feature type="domain" description="RRM" evidence="5">
    <location>
        <begin position="24"/>
        <end position="103"/>
    </location>
</feature>
<dbReference type="InterPro" id="IPR035979">
    <property type="entry name" value="RBD_domain_sf"/>
</dbReference>
<evidence type="ECO:0000313" key="6">
    <source>
        <dbReference type="EMBL" id="KAI9264311.1"/>
    </source>
</evidence>
<dbReference type="PANTHER" id="PTHR23236:SF119">
    <property type="entry name" value="NUCLEAR RNA-BINDING PROTEIN SART-3"/>
    <property type="match status" value="1"/>
</dbReference>
<proteinExistence type="predicted"/>
<dbReference type="PANTHER" id="PTHR23236">
    <property type="entry name" value="EUKARYOTIC TRANSLATION INITIATION FACTOR 4B/4H"/>
    <property type="match status" value="1"/>
</dbReference>